<dbReference type="RefSeq" id="WP_184791209.1">
    <property type="nucleotide sequence ID" value="NZ_BONT01000010.1"/>
</dbReference>
<gene>
    <name evidence="3" type="ORF">HNR73_006298</name>
</gene>
<feature type="transmembrane region" description="Helical" evidence="2">
    <location>
        <begin position="132"/>
        <end position="153"/>
    </location>
</feature>
<feature type="transmembrane region" description="Helical" evidence="2">
    <location>
        <begin position="100"/>
        <end position="120"/>
    </location>
</feature>
<evidence type="ECO:0000256" key="2">
    <source>
        <dbReference type="SAM" id="Phobius"/>
    </source>
</evidence>
<evidence type="ECO:0000256" key="1">
    <source>
        <dbReference type="SAM" id="MobiDB-lite"/>
    </source>
</evidence>
<comment type="caution">
    <text evidence="3">The sequence shown here is derived from an EMBL/GenBank/DDBJ whole genome shotgun (WGS) entry which is preliminary data.</text>
</comment>
<keyword evidence="2" id="KW-0472">Membrane</keyword>
<feature type="transmembrane region" description="Helical" evidence="2">
    <location>
        <begin position="24"/>
        <end position="46"/>
    </location>
</feature>
<sequence length="206" mass="21988">MHESWPEEASVTHFLGKPPRPTRITVAAVSFGVTAVLNLVITGMYTSAGESASGNWLLNPVDDLTSMPPLIFGLVTVVWLGLMGFFVWRGAGWALKPAKWTGLAGVVACGLLGIVAMPGISTVTKSEGLLTFYAVLALINTAAYATAALSLVGRNASDYFRKRPEGGDAAPVPRQVQHPQDNPFGQMEPPKFDPPPFEPPKFGDPR</sequence>
<keyword evidence="2" id="KW-1133">Transmembrane helix</keyword>
<evidence type="ECO:0000313" key="4">
    <source>
        <dbReference type="Proteomes" id="UP000548476"/>
    </source>
</evidence>
<keyword evidence="4" id="KW-1185">Reference proteome</keyword>
<keyword evidence="2" id="KW-0812">Transmembrane</keyword>
<organism evidence="3 4">
    <name type="scientific">Phytomonospora endophytica</name>
    <dbReference type="NCBI Taxonomy" id="714109"/>
    <lineage>
        <taxon>Bacteria</taxon>
        <taxon>Bacillati</taxon>
        <taxon>Actinomycetota</taxon>
        <taxon>Actinomycetes</taxon>
        <taxon>Micromonosporales</taxon>
        <taxon>Micromonosporaceae</taxon>
        <taxon>Phytomonospora</taxon>
    </lineage>
</organism>
<reference evidence="3 4" key="1">
    <citation type="submission" date="2020-08" db="EMBL/GenBank/DDBJ databases">
        <title>Genomic Encyclopedia of Type Strains, Phase IV (KMG-IV): sequencing the most valuable type-strain genomes for metagenomic binning, comparative biology and taxonomic classification.</title>
        <authorList>
            <person name="Goeker M."/>
        </authorList>
    </citation>
    <scope>NUCLEOTIDE SEQUENCE [LARGE SCALE GENOMIC DNA]</scope>
    <source>
        <strain evidence="3 4">YIM 65646</strain>
    </source>
</reference>
<dbReference type="EMBL" id="JACHGT010000016">
    <property type="protein sequence ID" value="MBB6038415.1"/>
    <property type="molecule type" value="Genomic_DNA"/>
</dbReference>
<feature type="region of interest" description="Disordered" evidence="1">
    <location>
        <begin position="163"/>
        <end position="206"/>
    </location>
</feature>
<dbReference type="AlphaFoldDB" id="A0A841FQI0"/>
<protein>
    <submittedName>
        <fullName evidence="3">Uncharacterized protein</fullName>
    </submittedName>
</protein>
<name>A0A841FQI0_9ACTN</name>
<feature type="transmembrane region" description="Helical" evidence="2">
    <location>
        <begin position="66"/>
        <end position="88"/>
    </location>
</feature>
<dbReference type="Proteomes" id="UP000548476">
    <property type="component" value="Unassembled WGS sequence"/>
</dbReference>
<accession>A0A841FQI0</accession>
<proteinExistence type="predicted"/>
<evidence type="ECO:0000313" key="3">
    <source>
        <dbReference type="EMBL" id="MBB6038415.1"/>
    </source>
</evidence>